<proteinExistence type="predicted"/>
<sequence>MNRNIDSFHATTHPFGTLKLFLCESKVANFARCEKENVRWLAGNGIWKILCPIISLTKNRVYFRIYVCTSWRNGSITEDCFENN</sequence>
<protein>
    <submittedName>
        <fullName evidence="1">Uncharacterized protein</fullName>
    </submittedName>
</protein>
<evidence type="ECO:0000313" key="1">
    <source>
        <dbReference type="EMBL" id="EYB99883.1"/>
    </source>
</evidence>
<name>A0A016TA67_9BILA</name>
<accession>A0A016TA67</accession>
<comment type="caution">
    <text evidence="1">The sequence shown here is derived from an EMBL/GenBank/DDBJ whole genome shotgun (WGS) entry which is preliminary data.</text>
</comment>
<organism evidence="1 2">
    <name type="scientific">Ancylostoma ceylanicum</name>
    <dbReference type="NCBI Taxonomy" id="53326"/>
    <lineage>
        <taxon>Eukaryota</taxon>
        <taxon>Metazoa</taxon>
        <taxon>Ecdysozoa</taxon>
        <taxon>Nematoda</taxon>
        <taxon>Chromadorea</taxon>
        <taxon>Rhabditida</taxon>
        <taxon>Rhabditina</taxon>
        <taxon>Rhabditomorpha</taxon>
        <taxon>Strongyloidea</taxon>
        <taxon>Ancylostomatidae</taxon>
        <taxon>Ancylostomatinae</taxon>
        <taxon>Ancylostoma</taxon>
    </lineage>
</organism>
<keyword evidence="2" id="KW-1185">Reference proteome</keyword>
<dbReference type="Proteomes" id="UP000024635">
    <property type="component" value="Unassembled WGS sequence"/>
</dbReference>
<dbReference type="AlphaFoldDB" id="A0A016TA67"/>
<evidence type="ECO:0000313" key="2">
    <source>
        <dbReference type="Proteomes" id="UP000024635"/>
    </source>
</evidence>
<gene>
    <name evidence="1" type="primary">Acey_s0119.g820</name>
    <name evidence="1" type="ORF">Y032_0119g820</name>
</gene>
<dbReference type="EMBL" id="JARK01001455">
    <property type="protein sequence ID" value="EYB99883.1"/>
    <property type="molecule type" value="Genomic_DNA"/>
</dbReference>
<reference evidence="2" key="1">
    <citation type="journal article" date="2015" name="Nat. Genet.">
        <title>The genome and transcriptome of the zoonotic hookworm Ancylostoma ceylanicum identify infection-specific gene families.</title>
        <authorList>
            <person name="Schwarz E.M."/>
            <person name="Hu Y."/>
            <person name="Antoshechkin I."/>
            <person name="Miller M.M."/>
            <person name="Sternberg P.W."/>
            <person name="Aroian R.V."/>
        </authorList>
    </citation>
    <scope>NUCLEOTIDE SEQUENCE</scope>
    <source>
        <strain evidence="2">HY135</strain>
    </source>
</reference>